<dbReference type="PROSITE" id="PS00141">
    <property type="entry name" value="ASP_PROTEASE"/>
    <property type="match status" value="1"/>
</dbReference>
<evidence type="ECO:0000256" key="1">
    <source>
        <dbReference type="ARBA" id="ARBA00022801"/>
    </source>
</evidence>
<keyword evidence="4" id="KW-1185">Reference proteome</keyword>
<dbReference type="InterPro" id="IPR001995">
    <property type="entry name" value="Peptidase_A2_cat"/>
</dbReference>
<dbReference type="InterPro" id="IPR034122">
    <property type="entry name" value="Retropepsin-like_bacterial"/>
</dbReference>
<dbReference type="Proteomes" id="UP000635071">
    <property type="component" value="Unassembled WGS sequence"/>
</dbReference>
<dbReference type="InterPro" id="IPR021109">
    <property type="entry name" value="Peptidase_aspartic_dom_sf"/>
</dbReference>
<reference evidence="3" key="1">
    <citation type="journal article" date="2014" name="Int. J. Syst. Evol. Microbiol.">
        <title>Complete genome sequence of Corynebacterium casei LMG S-19264T (=DSM 44701T), isolated from a smear-ripened cheese.</title>
        <authorList>
            <consortium name="US DOE Joint Genome Institute (JGI-PGF)"/>
            <person name="Walter F."/>
            <person name="Albersmeier A."/>
            <person name="Kalinowski J."/>
            <person name="Ruckert C."/>
        </authorList>
    </citation>
    <scope>NUCLEOTIDE SEQUENCE</scope>
    <source>
        <strain evidence="3">CGMCC 1.15519</strain>
    </source>
</reference>
<name>A0A917E8D7_9SPHN</name>
<gene>
    <name evidence="3" type="ORF">GCM10011529_19710</name>
</gene>
<dbReference type="InterPro" id="IPR001969">
    <property type="entry name" value="Aspartic_peptidase_AS"/>
</dbReference>
<reference evidence="3" key="2">
    <citation type="submission" date="2020-09" db="EMBL/GenBank/DDBJ databases">
        <authorList>
            <person name="Sun Q."/>
            <person name="Zhou Y."/>
        </authorList>
    </citation>
    <scope>NUCLEOTIDE SEQUENCE</scope>
    <source>
        <strain evidence="3">CGMCC 1.15519</strain>
    </source>
</reference>
<dbReference type="SUPFAM" id="SSF50630">
    <property type="entry name" value="Acid proteases"/>
    <property type="match status" value="2"/>
</dbReference>
<keyword evidence="1" id="KW-0378">Hydrolase</keyword>
<dbReference type="GO" id="GO:0006508">
    <property type="term" value="P:proteolysis"/>
    <property type="evidence" value="ECO:0007669"/>
    <property type="project" value="InterPro"/>
</dbReference>
<dbReference type="Pfam" id="PF13650">
    <property type="entry name" value="Asp_protease_2"/>
    <property type="match status" value="2"/>
</dbReference>
<dbReference type="PROSITE" id="PS50175">
    <property type="entry name" value="ASP_PROT_RETROV"/>
    <property type="match status" value="1"/>
</dbReference>
<sequence>MPSEQVPTIPPASIDESLEITGESLAVDSLRSRMFLDVQVNGKGPFRFLVDSGADRSVIGALLAAQLGLPAEDPVILRSMAGTSTARTVLIETMTLGSSVIETITAPVLSERDMGARGIIGIDALADQRMMLDFQNKRVTIQDSRQPVYSEPGEIVVTARRRKGQLILTQVNVDGDRSYAVIDTGSELTIGNSPMLKRLSRGRRLGEARTVEMVSVTGEIVVARLLYLPELRIGGVIMRNVPVAFTDAPPFALFGLDKQPALLLGTDLLENFRRVSLDFRNRKVRFVLK</sequence>
<comment type="caution">
    <text evidence="3">The sequence shown here is derived from an EMBL/GenBank/DDBJ whole genome shotgun (WGS) entry which is preliminary data.</text>
</comment>
<dbReference type="EMBL" id="BMJM01000006">
    <property type="protein sequence ID" value="GGE13398.1"/>
    <property type="molecule type" value="Genomic_DNA"/>
</dbReference>
<evidence type="ECO:0000313" key="4">
    <source>
        <dbReference type="Proteomes" id="UP000635071"/>
    </source>
</evidence>
<dbReference type="GO" id="GO:0004190">
    <property type="term" value="F:aspartic-type endopeptidase activity"/>
    <property type="evidence" value="ECO:0007669"/>
    <property type="project" value="InterPro"/>
</dbReference>
<dbReference type="CDD" id="cd05483">
    <property type="entry name" value="retropepsin_like_bacteria"/>
    <property type="match status" value="1"/>
</dbReference>
<evidence type="ECO:0000259" key="2">
    <source>
        <dbReference type="PROSITE" id="PS50175"/>
    </source>
</evidence>
<proteinExistence type="predicted"/>
<accession>A0A917E8D7</accession>
<organism evidence="3 4">
    <name type="scientific">Sandarakinorhabdus glacialis</name>
    <dbReference type="NCBI Taxonomy" id="1614636"/>
    <lineage>
        <taxon>Bacteria</taxon>
        <taxon>Pseudomonadati</taxon>
        <taxon>Pseudomonadota</taxon>
        <taxon>Alphaproteobacteria</taxon>
        <taxon>Sphingomonadales</taxon>
        <taxon>Sphingosinicellaceae</taxon>
        <taxon>Sandarakinorhabdus</taxon>
    </lineage>
</organism>
<feature type="domain" description="Peptidase A2" evidence="2">
    <location>
        <begin position="46"/>
        <end position="59"/>
    </location>
</feature>
<protein>
    <recommendedName>
        <fullName evidence="2">Peptidase A2 domain-containing protein</fullName>
    </recommendedName>
</protein>
<dbReference type="AlphaFoldDB" id="A0A917E8D7"/>
<dbReference type="Gene3D" id="2.40.70.10">
    <property type="entry name" value="Acid Proteases"/>
    <property type="match status" value="2"/>
</dbReference>
<evidence type="ECO:0000313" key="3">
    <source>
        <dbReference type="EMBL" id="GGE13398.1"/>
    </source>
</evidence>